<dbReference type="GO" id="GO:1902742">
    <property type="term" value="P:apoptotic process involved in development"/>
    <property type="evidence" value="ECO:0007669"/>
    <property type="project" value="TreeGrafter"/>
</dbReference>
<feature type="transmembrane region" description="Helical" evidence="7">
    <location>
        <begin position="591"/>
        <end position="609"/>
    </location>
</feature>
<proteinExistence type="inferred from homology"/>
<feature type="transmembrane region" description="Helical" evidence="7">
    <location>
        <begin position="533"/>
        <end position="555"/>
    </location>
</feature>
<dbReference type="Pfam" id="PF09815">
    <property type="entry name" value="XK-related"/>
    <property type="match status" value="1"/>
</dbReference>
<evidence type="ECO:0000256" key="4">
    <source>
        <dbReference type="ARBA" id="ARBA00022692"/>
    </source>
</evidence>
<dbReference type="PANTHER" id="PTHR16024:SF10">
    <property type="entry name" value="XK-RELATED PROTEIN"/>
    <property type="match status" value="1"/>
</dbReference>
<evidence type="ECO:0000313" key="9">
    <source>
        <dbReference type="EMBL" id="KAJ6218624.1"/>
    </source>
</evidence>
<comment type="caution">
    <text evidence="9">The sequence shown here is derived from an EMBL/GenBank/DDBJ whole genome shotgun (WGS) entry which is preliminary data.</text>
</comment>
<protein>
    <recommendedName>
        <fullName evidence="7">XK-related protein</fullName>
    </recommendedName>
</protein>
<feature type="region of interest" description="Disordered" evidence="8">
    <location>
        <begin position="142"/>
        <end position="161"/>
    </location>
</feature>
<reference evidence="9" key="1">
    <citation type="submission" date="2022-12" db="EMBL/GenBank/DDBJ databases">
        <title>Genome assemblies of Blomia tropicalis.</title>
        <authorList>
            <person name="Cui Y."/>
        </authorList>
    </citation>
    <scope>NUCLEOTIDE SEQUENCE</scope>
    <source>
        <tissue evidence="9">Adult mites</tissue>
    </source>
</reference>
<feature type="transmembrane region" description="Helical" evidence="7">
    <location>
        <begin position="494"/>
        <end position="512"/>
    </location>
</feature>
<dbReference type="Proteomes" id="UP001142055">
    <property type="component" value="Chromosome 3"/>
</dbReference>
<feature type="compositionally biased region" description="Polar residues" evidence="8">
    <location>
        <begin position="13"/>
        <end position="28"/>
    </location>
</feature>
<organism evidence="9 10">
    <name type="scientific">Blomia tropicalis</name>
    <name type="common">Mite</name>
    <dbReference type="NCBI Taxonomy" id="40697"/>
    <lineage>
        <taxon>Eukaryota</taxon>
        <taxon>Metazoa</taxon>
        <taxon>Ecdysozoa</taxon>
        <taxon>Arthropoda</taxon>
        <taxon>Chelicerata</taxon>
        <taxon>Arachnida</taxon>
        <taxon>Acari</taxon>
        <taxon>Acariformes</taxon>
        <taxon>Sarcoptiformes</taxon>
        <taxon>Astigmata</taxon>
        <taxon>Glycyphagoidea</taxon>
        <taxon>Echimyopodidae</taxon>
        <taxon>Blomia</taxon>
    </lineage>
</organism>
<evidence type="ECO:0000256" key="7">
    <source>
        <dbReference type="RuleBase" id="RU910716"/>
    </source>
</evidence>
<feature type="compositionally biased region" description="Polar residues" evidence="8">
    <location>
        <begin position="45"/>
        <end position="66"/>
    </location>
</feature>
<feature type="transmembrane region" description="Helical" evidence="7">
    <location>
        <begin position="621"/>
        <end position="638"/>
    </location>
</feature>
<evidence type="ECO:0000256" key="1">
    <source>
        <dbReference type="ARBA" id="ARBA00004651"/>
    </source>
</evidence>
<dbReference type="GO" id="GO:0043652">
    <property type="term" value="P:engulfment of apoptotic cell"/>
    <property type="evidence" value="ECO:0007669"/>
    <property type="project" value="TreeGrafter"/>
</dbReference>
<comment type="subcellular location">
    <subcellularLocation>
        <location evidence="1">Cell membrane</location>
        <topology evidence="1">Multi-pass membrane protein</topology>
    </subcellularLocation>
    <subcellularLocation>
        <location evidence="7">Membrane</location>
        <topology evidence="7">Multi-pass membrane protein</topology>
    </subcellularLocation>
</comment>
<accession>A0A9Q0M440</accession>
<feature type="region of interest" description="Disordered" evidence="8">
    <location>
        <begin position="1"/>
        <end position="78"/>
    </location>
</feature>
<feature type="compositionally biased region" description="Low complexity" evidence="8">
    <location>
        <begin position="142"/>
        <end position="156"/>
    </location>
</feature>
<keyword evidence="10" id="KW-1185">Reference proteome</keyword>
<feature type="transmembrane region" description="Helical" evidence="7">
    <location>
        <begin position="265"/>
        <end position="292"/>
    </location>
</feature>
<evidence type="ECO:0000256" key="2">
    <source>
        <dbReference type="ARBA" id="ARBA00008789"/>
    </source>
</evidence>
<dbReference type="GO" id="GO:0005886">
    <property type="term" value="C:plasma membrane"/>
    <property type="evidence" value="ECO:0007669"/>
    <property type="project" value="UniProtKB-SubCell"/>
</dbReference>
<evidence type="ECO:0000313" key="10">
    <source>
        <dbReference type="Proteomes" id="UP001142055"/>
    </source>
</evidence>
<evidence type="ECO:0000256" key="8">
    <source>
        <dbReference type="SAM" id="MobiDB-lite"/>
    </source>
</evidence>
<keyword evidence="3" id="KW-1003">Cell membrane</keyword>
<name>A0A9Q0M440_BLOTA</name>
<feature type="transmembrane region" description="Helical" evidence="7">
    <location>
        <begin position="658"/>
        <end position="680"/>
    </location>
</feature>
<dbReference type="EMBL" id="JAPWDV010000003">
    <property type="protein sequence ID" value="KAJ6218624.1"/>
    <property type="molecule type" value="Genomic_DNA"/>
</dbReference>
<keyword evidence="4 7" id="KW-0812">Transmembrane</keyword>
<evidence type="ECO:0000256" key="5">
    <source>
        <dbReference type="ARBA" id="ARBA00022989"/>
    </source>
</evidence>
<feature type="transmembrane region" description="Helical" evidence="7">
    <location>
        <begin position="304"/>
        <end position="325"/>
    </location>
</feature>
<dbReference type="InterPro" id="IPR050895">
    <property type="entry name" value="XK-related_scramblase"/>
</dbReference>
<evidence type="ECO:0000256" key="3">
    <source>
        <dbReference type="ARBA" id="ARBA00022475"/>
    </source>
</evidence>
<comment type="similarity">
    <text evidence="2 7">Belongs to the XK family.</text>
</comment>
<evidence type="ECO:0000256" key="6">
    <source>
        <dbReference type="ARBA" id="ARBA00023136"/>
    </source>
</evidence>
<feature type="compositionally biased region" description="Low complexity" evidence="8">
    <location>
        <begin position="1"/>
        <end position="12"/>
    </location>
</feature>
<keyword evidence="5 7" id="KW-1133">Transmembrane helix</keyword>
<dbReference type="AlphaFoldDB" id="A0A9Q0M440"/>
<feature type="transmembrane region" description="Helical" evidence="7">
    <location>
        <begin position="561"/>
        <end position="579"/>
    </location>
</feature>
<dbReference type="PANTHER" id="PTHR16024">
    <property type="entry name" value="XK-RELATED PROTEIN"/>
    <property type="match status" value="1"/>
</dbReference>
<sequence length="697" mass="78717">MQPSTSSTPSTSGLNQTGMGNSTTSTPKVQPMYRLSSFRSSSTSNAQTILGATSYNSGIDSPTGASPETPPLLTDSDAMRTSGSILNQHMFNRQNSQSNQTSPPSSSIMTNVPTYETIDVQNLSNHPISGYNPANSTLDYCSSSGGSGQSQASGCGMDQSSTAPIVDPQSLYPCGPIIHMSRCGPGYLSRNQAMFRYPHPTSDGSAYYSIYDGDTAGINGAYGRSSESGIYSPTRIRAANKRNCDQYNPHHHHHRNYEKSEDFDFVNAIFALISLTIYLISIGASIALAYFFYRHENDQRMSAFTLATTIIPSIIANILSLKWLLSDNHHQQKDENYPAKRPQVGPCGWTLRILLHIVLLGPALRYVDLLRFGVKSWNEKQQIIQRKTKGIYWPSTTLPSLSTTLPRARYMNGDGLPRFETPQVKNHVDKDDIDYYLLTVYEDRDSSLLSLFRSLLQCSVQLVLQLYSLLQHYQLEHVHKHVLSNEYNHRYTEYVQIAVIVCSLIELSWSIASYHRSLRRASMDKRNMSAIGVLLQFIWHAGTIGSRLMAVAMFITQYGAWLAPISIGHWGVMTIWIMHQGTQFMNEPHHCSEYLFNMLVGTIYMIQFLNVKDEPTRYKYLWYYVITGVENVTLIILWSTRATENVEFNLHWLRLPPILIIIVFALFMIGIIAMQLYYWFAHPNGRPLWNNKAARCC</sequence>
<keyword evidence="6 7" id="KW-0472">Membrane</keyword>
<gene>
    <name evidence="9" type="ORF">RDWZM_009781</name>
</gene>
<feature type="transmembrane region" description="Helical" evidence="7">
    <location>
        <begin position="349"/>
        <end position="367"/>
    </location>
</feature>
<dbReference type="InterPro" id="IPR018629">
    <property type="entry name" value="XK-rel"/>
</dbReference>
<dbReference type="GO" id="GO:0070782">
    <property type="term" value="P:phosphatidylserine exposure on apoptotic cell surface"/>
    <property type="evidence" value="ECO:0007669"/>
    <property type="project" value="TreeGrafter"/>
</dbReference>